<sequence length="107" mass="12442">MYELPVWHLTGMVQEQSILHKFGYQKVRGRVWSLKTDAPVQCQAFAIKVWDIVLAKYMNCIATTPKRFDRSCGCGSIEMSNQLVRGWRMIAFLNNGYYCFAELSYCE</sequence>
<dbReference type="AlphaFoldDB" id="A0A4C2A0V4"/>
<evidence type="ECO:0000313" key="2">
    <source>
        <dbReference type="Proteomes" id="UP000299102"/>
    </source>
</evidence>
<organism evidence="1 2">
    <name type="scientific">Eumeta variegata</name>
    <name type="common">Bagworm moth</name>
    <name type="synonym">Eumeta japonica</name>
    <dbReference type="NCBI Taxonomy" id="151549"/>
    <lineage>
        <taxon>Eukaryota</taxon>
        <taxon>Metazoa</taxon>
        <taxon>Ecdysozoa</taxon>
        <taxon>Arthropoda</taxon>
        <taxon>Hexapoda</taxon>
        <taxon>Insecta</taxon>
        <taxon>Pterygota</taxon>
        <taxon>Neoptera</taxon>
        <taxon>Endopterygota</taxon>
        <taxon>Lepidoptera</taxon>
        <taxon>Glossata</taxon>
        <taxon>Ditrysia</taxon>
        <taxon>Tineoidea</taxon>
        <taxon>Psychidae</taxon>
        <taxon>Oiketicinae</taxon>
        <taxon>Eumeta</taxon>
    </lineage>
</organism>
<comment type="caution">
    <text evidence="1">The sequence shown here is derived from an EMBL/GenBank/DDBJ whole genome shotgun (WGS) entry which is preliminary data.</text>
</comment>
<evidence type="ECO:0000313" key="1">
    <source>
        <dbReference type="EMBL" id="GBP93618.1"/>
    </source>
</evidence>
<keyword evidence="2" id="KW-1185">Reference proteome</keyword>
<protein>
    <submittedName>
        <fullName evidence="1">Uncharacterized protein</fullName>
    </submittedName>
</protein>
<dbReference type="Proteomes" id="UP000299102">
    <property type="component" value="Unassembled WGS sequence"/>
</dbReference>
<dbReference type="EMBL" id="BGZK01002398">
    <property type="protein sequence ID" value="GBP93618.1"/>
    <property type="molecule type" value="Genomic_DNA"/>
</dbReference>
<proteinExistence type="predicted"/>
<gene>
    <name evidence="1" type="ORF">EVAR_69519_1</name>
</gene>
<name>A0A4C2A0V4_EUMVA</name>
<accession>A0A4C2A0V4</accession>
<reference evidence="1 2" key="1">
    <citation type="journal article" date="2019" name="Commun. Biol.">
        <title>The bagworm genome reveals a unique fibroin gene that provides high tensile strength.</title>
        <authorList>
            <person name="Kono N."/>
            <person name="Nakamura H."/>
            <person name="Ohtoshi R."/>
            <person name="Tomita M."/>
            <person name="Numata K."/>
            <person name="Arakawa K."/>
        </authorList>
    </citation>
    <scope>NUCLEOTIDE SEQUENCE [LARGE SCALE GENOMIC DNA]</scope>
</reference>